<proteinExistence type="predicted"/>
<evidence type="ECO:0000313" key="2">
    <source>
        <dbReference type="Proteomes" id="UP001060336"/>
    </source>
</evidence>
<accession>A0A9J7AKH9</accession>
<dbReference type="Proteomes" id="UP001060336">
    <property type="component" value="Chromosome"/>
</dbReference>
<dbReference type="EMBL" id="CP102480">
    <property type="protein sequence ID" value="UUX48171.1"/>
    <property type="molecule type" value="Genomic_DNA"/>
</dbReference>
<dbReference type="RefSeq" id="WP_257766679.1">
    <property type="nucleotide sequence ID" value="NZ_CP102480.1"/>
</dbReference>
<protein>
    <submittedName>
        <fullName evidence="1">Uncharacterized protein</fullName>
    </submittedName>
</protein>
<sequence length="75" mass="8395">MTDTVAEKALRLLQISVADITGRESQVALALSTAVHSGSAIDRIFAQQRFDNLDLYTRKRIKGRAIYEAQMFSVH</sequence>
<name>A0A9J7AKH9_9PROT</name>
<keyword evidence="2" id="KW-1185">Reference proteome</keyword>
<dbReference type="AlphaFoldDB" id="A0A9J7AKH9"/>
<evidence type="ECO:0000313" key="1">
    <source>
        <dbReference type="EMBL" id="UUX48171.1"/>
    </source>
</evidence>
<organism evidence="1 2">
    <name type="scientific">Nisaea acidiphila</name>
    <dbReference type="NCBI Taxonomy" id="1862145"/>
    <lineage>
        <taxon>Bacteria</taxon>
        <taxon>Pseudomonadati</taxon>
        <taxon>Pseudomonadota</taxon>
        <taxon>Alphaproteobacteria</taxon>
        <taxon>Rhodospirillales</taxon>
        <taxon>Thalassobaculaceae</taxon>
        <taxon>Nisaea</taxon>
    </lineage>
</organism>
<dbReference type="KEGG" id="naci:NUH88_12165"/>
<gene>
    <name evidence="1" type="ORF">NUH88_12165</name>
</gene>
<reference evidence="1" key="1">
    <citation type="submission" date="2022-08" db="EMBL/GenBank/DDBJ databases">
        <title>Nisaea acidiphila sp. nov., isolated from a marine algal debris and emended description of the genus Nisaea Urios et al. 2008.</title>
        <authorList>
            <person name="Kwon K."/>
        </authorList>
    </citation>
    <scope>NUCLEOTIDE SEQUENCE</scope>
    <source>
        <strain evidence="1">MEBiC11861</strain>
    </source>
</reference>